<keyword evidence="2" id="KW-1185">Reference proteome</keyword>
<organism evidence="1 2">
    <name type="scientific">Choristoneura fumiferana</name>
    <name type="common">Spruce budworm moth</name>
    <name type="synonym">Archips fumiferana</name>
    <dbReference type="NCBI Taxonomy" id="7141"/>
    <lineage>
        <taxon>Eukaryota</taxon>
        <taxon>Metazoa</taxon>
        <taxon>Ecdysozoa</taxon>
        <taxon>Arthropoda</taxon>
        <taxon>Hexapoda</taxon>
        <taxon>Insecta</taxon>
        <taxon>Pterygota</taxon>
        <taxon>Neoptera</taxon>
        <taxon>Endopterygota</taxon>
        <taxon>Lepidoptera</taxon>
        <taxon>Glossata</taxon>
        <taxon>Ditrysia</taxon>
        <taxon>Tortricoidea</taxon>
        <taxon>Tortricidae</taxon>
        <taxon>Tortricinae</taxon>
        <taxon>Choristoneura</taxon>
    </lineage>
</organism>
<evidence type="ECO:0000313" key="2">
    <source>
        <dbReference type="Proteomes" id="UP001064048"/>
    </source>
</evidence>
<name>A0ACC0KTI9_CHOFU</name>
<dbReference type="Proteomes" id="UP001064048">
    <property type="component" value="Chromosome 23"/>
</dbReference>
<gene>
    <name evidence="1" type="ORF">MSG28_013322</name>
</gene>
<accession>A0ACC0KTI9</accession>
<dbReference type="EMBL" id="CM046123">
    <property type="protein sequence ID" value="KAI8439595.1"/>
    <property type="molecule type" value="Genomic_DNA"/>
</dbReference>
<evidence type="ECO:0000313" key="1">
    <source>
        <dbReference type="EMBL" id="KAI8439595.1"/>
    </source>
</evidence>
<comment type="caution">
    <text evidence="1">The sequence shown here is derived from an EMBL/GenBank/DDBJ whole genome shotgun (WGS) entry which is preliminary data.</text>
</comment>
<sequence length="147" mass="16507">MCLAKGETSPQEVSPPRSPWAKLLNRQNSKPRLPRKVASSTRVNLNKCWSKLGELISNNSPRADLPSQKTAYPEPIIVPFSEFFYPLDPVKPIPVEDNDNAANQNIINTNRFELISEDPEISDNMANEVREICYAASKHNCVVCNLI</sequence>
<proteinExistence type="predicted"/>
<reference evidence="1 2" key="1">
    <citation type="journal article" date="2022" name="Genome Biol. Evol.">
        <title>The Spruce Budworm Genome: Reconstructing the Evolutionary History of Antifreeze Proteins.</title>
        <authorList>
            <person name="Beliveau C."/>
            <person name="Gagne P."/>
            <person name="Picq S."/>
            <person name="Vernygora O."/>
            <person name="Keeling C.I."/>
            <person name="Pinkney K."/>
            <person name="Doucet D."/>
            <person name="Wen F."/>
            <person name="Johnston J.S."/>
            <person name="Maaroufi H."/>
            <person name="Boyle B."/>
            <person name="Laroche J."/>
            <person name="Dewar K."/>
            <person name="Juretic N."/>
            <person name="Blackburn G."/>
            <person name="Nisole A."/>
            <person name="Brunet B."/>
            <person name="Brandao M."/>
            <person name="Lumley L."/>
            <person name="Duan J."/>
            <person name="Quan G."/>
            <person name="Lucarotti C.J."/>
            <person name="Roe A.D."/>
            <person name="Sperling F.A.H."/>
            <person name="Levesque R.C."/>
            <person name="Cusson M."/>
        </authorList>
    </citation>
    <scope>NUCLEOTIDE SEQUENCE [LARGE SCALE GENOMIC DNA]</scope>
    <source>
        <strain evidence="1">Glfc:IPQL:Cfum</strain>
    </source>
</reference>
<protein>
    <submittedName>
        <fullName evidence="1">Uncharacterized protein</fullName>
    </submittedName>
</protein>